<keyword evidence="8" id="KW-1185">Reference proteome</keyword>
<evidence type="ECO:0000259" key="6">
    <source>
        <dbReference type="Pfam" id="PF00291"/>
    </source>
</evidence>
<proteinExistence type="inferred from homology"/>
<dbReference type="InterPro" id="IPR036052">
    <property type="entry name" value="TrpB-like_PALP_sf"/>
</dbReference>
<feature type="modified residue" description="N6-(pyridoxal phosphate)lysine" evidence="5">
    <location>
        <position position="55"/>
    </location>
</feature>
<evidence type="ECO:0000256" key="1">
    <source>
        <dbReference type="ARBA" id="ARBA00001933"/>
    </source>
</evidence>
<evidence type="ECO:0000313" key="7">
    <source>
        <dbReference type="EMBL" id="AFU97925.1"/>
    </source>
</evidence>
<dbReference type="eggNOG" id="COG2515">
    <property type="taxonomic scope" value="Bacteria"/>
</dbReference>
<keyword evidence="7" id="KW-0456">Lyase</keyword>
<dbReference type="GO" id="GO:0019148">
    <property type="term" value="F:D-cysteine desulfhydrase activity"/>
    <property type="evidence" value="ECO:0007669"/>
    <property type="project" value="UniProtKB-EC"/>
</dbReference>
<dbReference type="Gene3D" id="3.40.50.1100">
    <property type="match status" value="2"/>
</dbReference>
<sequence>MLNPANTLVYPARMALAHAPTPLQPLSRIARHVGFDGGLWIKRDDLTGSHLSGNKIRKLEFLVAEAKSQNADVLITCGGVQSNHCRATALLAAQLGMRCHLLLRGEEPAEKDGNVLLDCLSGASISYYPSAGFQRNLDSYFKHWQAYYAEQGLRAYGIPTGGSNGTGLWGYIAGTEELHGQCVSQGLVPSHIVTATGSGGTQAGLTLGSALTGLGCKVLGMAVCDDAAWFNRKVAEDMAEWFQQFTPLAERNLEVAGVSLSDLQAITLDNYVGPAYAVADPDVFETIQLAASLEGLVLDPVYTGKAFHGLLQELRAGSLRHARDVVFVHTGGIFGVFPQRAQFAFNNNNGETKK</sequence>
<protein>
    <submittedName>
        <fullName evidence="7">D-cysteine desulfhydrase</fullName>
        <ecNumber evidence="7">4.4.1.15</ecNumber>
    </submittedName>
</protein>
<dbReference type="STRING" id="1117647.M5M_03580"/>
<dbReference type="HOGENOM" id="CLU_048897_1_0_6"/>
<dbReference type="Proteomes" id="UP000000466">
    <property type="component" value="Chromosome"/>
</dbReference>
<keyword evidence="3 5" id="KW-0663">Pyridoxal phosphate</keyword>
<dbReference type="EC" id="4.4.1.15" evidence="7"/>
<dbReference type="PANTHER" id="PTHR43780:SF2">
    <property type="entry name" value="1-AMINOCYCLOPROPANE-1-CARBOXYLATE DEAMINASE-RELATED"/>
    <property type="match status" value="1"/>
</dbReference>
<dbReference type="RefSeq" id="WP_015046098.1">
    <property type="nucleotide sequence ID" value="NC_018868.3"/>
</dbReference>
<feature type="domain" description="Tryptophan synthase beta chain-like PALP" evidence="6">
    <location>
        <begin position="16"/>
        <end position="331"/>
    </location>
</feature>
<evidence type="ECO:0000256" key="3">
    <source>
        <dbReference type="ARBA" id="ARBA00022898"/>
    </source>
</evidence>
<dbReference type="EMBL" id="CP003746">
    <property type="protein sequence ID" value="AFU97925.1"/>
    <property type="molecule type" value="Genomic_DNA"/>
</dbReference>
<accession>K4KI87</accession>
<dbReference type="InterPro" id="IPR001926">
    <property type="entry name" value="TrpB-like_PALP"/>
</dbReference>
<comment type="cofactor">
    <cofactor evidence="1">
        <name>pyridoxal 5'-phosphate</name>
        <dbReference type="ChEBI" id="CHEBI:597326"/>
    </cofactor>
</comment>
<reference evidence="7 8" key="1">
    <citation type="journal article" date="2013" name="Genome Announc.">
        <title>Complete genome sequence of Simiduia agarivorans SA1(T), a marine bacterium able to degrade a variety of polysaccharides.</title>
        <authorList>
            <person name="Lin S.Y."/>
            <person name="Shieh W.Y."/>
            <person name="Chen J.S."/>
            <person name="Tang S.L."/>
        </authorList>
    </citation>
    <scope>NUCLEOTIDE SEQUENCE [LARGE SCALE GENOMIC DNA]</scope>
    <source>
        <strain evidence="8">DSM 21679 / JCM 13881 / BCRC 17597 / SA1</strain>
    </source>
</reference>
<name>K4KI87_SIMAS</name>
<feature type="active site" description="Nucleophile" evidence="4">
    <location>
        <position position="82"/>
    </location>
</feature>
<dbReference type="InterPro" id="IPR027278">
    <property type="entry name" value="ACCD_DCysDesulf"/>
</dbReference>
<comment type="similarity">
    <text evidence="2">Belongs to the ACC deaminase/D-cysteine desulfhydrase family.</text>
</comment>
<gene>
    <name evidence="7" type="ordered locus">M5M_03580</name>
</gene>
<evidence type="ECO:0000256" key="2">
    <source>
        <dbReference type="ARBA" id="ARBA00008639"/>
    </source>
</evidence>
<dbReference type="PANTHER" id="PTHR43780">
    <property type="entry name" value="1-AMINOCYCLOPROPANE-1-CARBOXYLATE DEAMINASE-RELATED"/>
    <property type="match status" value="1"/>
</dbReference>
<evidence type="ECO:0000313" key="8">
    <source>
        <dbReference type="Proteomes" id="UP000000466"/>
    </source>
</evidence>
<dbReference type="Pfam" id="PF00291">
    <property type="entry name" value="PALP"/>
    <property type="match status" value="1"/>
</dbReference>
<organism evidence="7 8">
    <name type="scientific">Simiduia agarivorans (strain DSM 21679 / JCM 13881 / BCRC 17597 / SA1)</name>
    <dbReference type="NCBI Taxonomy" id="1117647"/>
    <lineage>
        <taxon>Bacteria</taxon>
        <taxon>Pseudomonadati</taxon>
        <taxon>Pseudomonadota</taxon>
        <taxon>Gammaproteobacteria</taxon>
        <taxon>Cellvibrionales</taxon>
        <taxon>Cellvibrionaceae</taxon>
        <taxon>Simiduia</taxon>
    </lineage>
</organism>
<dbReference type="PIRSF" id="PIRSF006278">
    <property type="entry name" value="ACCD_DCysDesulf"/>
    <property type="match status" value="1"/>
</dbReference>
<dbReference type="KEGG" id="saga:M5M_03580"/>
<dbReference type="AlphaFoldDB" id="K4KI87"/>
<evidence type="ECO:0000256" key="4">
    <source>
        <dbReference type="PIRSR" id="PIRSR006278-1"/>
    </source>
</evidence>
<dbReference type="SUPFAM" id="SSF53686">
    <property type="entry name" value="Tryptophan synthase beta subunit-like PLP-dependent enzymes"/>
    <property type="match status" value="1"/>
</dbReference>
<evidence type="ECO:0000256" key="5">
    <source>
        <dbReference type="PIRSR" id="PIRSR006278-2"/>
    </source>
</evidence>